<keyword evidence="16" id="KW-1185">Reference proteome</keyword>
<feature type="domain" description="C2H2-type" evidence="13">
    <location>
        <begin position="234"/>
        <end position="261"/>
    </location>
</feature>
<feature type="domain" description="C2H2-type" evidence="13">
    <location>
        <begin position="457"/>
        <end position="484"/>
    </location>
</feature>
<dbReference type="EMBL" id="GCES01017828">
    <property type="protein sequence ID" value="JAR68495.1"/>
    <property type="molecule type" value="Transcribed_RNA"/>
</dbReference>
<dbReference type="PROSITE" id="PS00028">
    <property type="entry name" value="ZINC_FINGER_C2H2_1"/>
    <property type="match status" value="10"/>
</dbReference>
<feature type="domain" description="C2H2-type" evidence="13">
    <location>
        <begin position="349"/>
        <end position="376"/>
    </location>
</feature>
<keyword evidence="6" id="KW-0862">Zinc</keyword>
<feature type="domain" description="C2H2-type" evidence="13">
    <location>
        <begin position="321"/>
        <end position="348"/>
    </location>
</feature>
<evidence type="ECO:0000256" key="11">
    <source>
        <dbReference type="PROSITE-ProRule" id="PRU00042"/>
    </source>
</evidence>
<evidence type="ECO:0000256" key="4">
    <source>
        <dbReference type="ARBA" id="ARBA00022737"/>
    </source>
</evidence>
<comment type="similarity">
    <text evidence="2">Belongs to the krueppel C2H2-type zinc-finger protein family.</text>
</comment>
<dbReference type="Proteomes" id="UP000265000">
    <property type="component" value="Unplaced"/>
</dbReference>
<evidence type="ECO:0000313" key="15">
    <source>
        <dbReference type="Ensembl" id="ENSFHEP00000029749.1"/>
    </source>
</evidence>
<keyword evidence="9" id="KW-0804">Transcription</keyword>
<dbReference type="InterPro" id="IPR013087">
    <property type="entry name" value="Znf_C2H2_type"/>
</dbReference>
<dbReference type="GO" id="GO:0001228">
    <property type="term" value="F:DNA-binding transcription activator activity, RNA polymerase II-specific"/>
    <property type="evidence" value="ECO:0007669"/>
    <property type="project" value="TreeGrafter"/>
</dbReference>
<evidence type="ECO:0000256" key="5">
    <source>
        <dbReference type="ARBA" id="ARBA00022771"/>
    </source>
</evidence>
<feature type="domain" description="C2H2-type" evidence="13">
    <location>
        <begin position="262"/>
        <end position="289"/>
    </location>
</feature>
<comment type="subcellular location">
    <subcellularLocation>
        <location evidence="1">Nucleus</location>
    </subcellularLocation>
</comment>
<evidence type="ECO:0000313" key="14">
    <source>
        <dbReference type="EMBL" id="JAR68495.1"/>
    </source>
</evidence>
<name>A0A146ZR92_FUNHE</name>
<feature type="domain" description="C2H2-type" evidence="13">
    <location>
        <begin position="398"/>
        <end position="425"/>
    </location>
</feature>
<feature type="domain" description="C2H2-type" evidence="13">
    <location>
        <begin position="540"/>
        <end position="567"/>
    </location>
</feature>
<feature type="compositionally biased region" description="Basic and acidic residues" evidence="12">
    <location>
        <begin position="120"/>
        <end position="130"/>
    </location>
</feature>
<dbReference type="Pfam" id="PF13912">
    <property type="entry name" value="zf-C2H2_6"/>
    <property type="match status" value="1"/>
</dbReference>
<dbReference type="STRING" id="8078.ENSFHEP00000029749"/>
<feature type="domain" description="C2H2-type" evidence="13">
    <location>
        <begin position="208"/>
        <end position="235"/>
    </location>
</feature>
<dbReference type="PANTHER" id="PTHR24393:SF151">
    <property type="entry name" value="C2H2-TYPE DOMAIN-CONTAINING PROTEIN"/>
    <property type="match status" value="1"/>
</dbReference>
<dbReference type="Ensembl" id="ENSFHET00000020625.1">
    <property type="protein sequence ID" value="ENSFHEP00000029749.1"/>
    <property type="gene ID" value="ENSFHEG00000014631.1"/>
</dbReference>
<evidence type="ECO:0000256" key="12">
    <source>
        <dbReference type="SAM" id="MobiDB-lite"/>
    </source>
</evidence>
<keyword evidence="3" id="KW-0479">Metal-binding</keyword>
<evidence type="ECO:0000256" key="1">
    <source>
        <dbReference type="ARBA" id="ARBA00004123"/>
    </source>
</evidence>
<dbReference type="PANTHER" id="PTHR24393">
    <property type="entry name" value="ZINC FINGER PROTEIN"/>
    <property type="match status" value="1"/>
</dbReference>
<keyword evidence="4" id="KW-0677">Repeat</keyword>
<keyword evidence="10" id="KW-0539">Nucleus</keyword>
<dbReference type="SMART" id="SM00355">
    <property type="entry name" value="ZnF_C2H2"/>
    <property type="match status" value="12"/>
</dbReference>
<feature type="region of interest" description="Disordered" evidence="12">
    <location>
        <begin position="87"/>
        <end position="203"/>
    </location>
</feature>
<evidence type="ECO:0000256" key="10">
    <source>
        <dbReference type="ARBA" id="ARBA00023242"/>
    </source>
</evidence>
<dbReference type="GO" id="GO:0005634">
    <property type="term" value="C:nucleus"/>
    <property type="evidence" value="ECO:0007669"/>
    <property type="project" value="UniProtKB-SubCell"/>
</dbReference>
<keyword evidence="8" id="KW-0238">DNA-binding</keyword>
<sequence>MFSLERFETHVHALMEALVEAAVTEVRRLLLTDCWRTGVSAQELSACGENGEDGRQAVGRITDQFLSLMKACISDVLQKTTSMVKASMCPEDGKTSRHPTKPAARKRSVRKGLQPAVTNHSDHLYCREEPQSEEPGEAAAASESETEPVMVCSPPEASCEEVKSEPSPTPDAVPLNPTPGLASGVAEETGVQADPKPSETSRKKAKSFQCPSCEKTFAKKCLMERHNLNHTKPHSCSHCGKRFATLRALIPHTRKHTGEKLYGCADCGVHFAYKYTFDRHMRSHTQTKLKTFTHTCPLCEAQFTTMFLFQRHKCAALQRMFVCSVCPETFQCRRSLADHELLHSGNRDFVCEMCGERFISFSSLATHRVIHFQGENCCDDSGRCNANAPNNHGRKKLFSCDVCGKALSHESALKHHMLKHTGEKDHVCETCGKRCGHASALQNHMRVHTGKKPRETPVCGTCGKTFASACKLKLHMNIHAGKKPYTCSDCGKAFNNPSNLKNHTLIHCSTKTFGCDVCGRKFAQLAGLKQHRQLHVGKTFGCKVCGKGFVLKSQLRKHERGHLPEEARHDEPTEKTVKTTTDS</sequence>
<evidence type="ECO:0000256" key="3">
    <source>
        <dbReference type="ARBA" id="ARBA00022723"/>
    </source>
</evidence>
<dbReference type="FunFam" id="3.30.160.60:FF:000100">
    <property type="entry name" value="Zinc finger 45-like"/>
    <property type="match status" value="1"/>
</dbReference>
<evidence type="ECO:0000259" key="13">
    <source>
        <dbReference type="PROSITE" id="PS50157"/>
    </source>
</evidence>
<keyword evidence="5 11" id="KW-0863">Zinc-finger</keyword>
<dbReference type="GeneTree" id="ENSGT00940000161979"/>
<dbReference type="Gene3D" id="3.30.160.60">
    <property type="entry name" value="Classic Zinc Finger"/>
    <property type="match status" value="10"/>
</dbReference>
<protein>
    <submittedName>
        <fullName evidence="15">Zinc finger protein 345-like</fullName>
    </submittedName>
    <submittedName>
        <fullName evidence="14">Zinc finger protein 420, putative</fullName>
    </submittedName>
</protein>
<feature type="domain" description="C2H2-type" evidence="13">
    <location>
        <begin position="513"/>
        <end position="540"/>
    </location>
</feature>
<feature type="region of interest" description="Disordered" evidence="12">
    <location>
        <begin position="559"/>
        <end position="583"/>
    </location>
</feature>
<dbReference type="FunFam" id="3.30.160.60:FF:000690">
    <property type="entry name" value="Zinc finger protein 354C"/>
    <property type="match status" value="1"/>
</dbReference>
<dbReference type="AlphaFoldDB" id="A0A146ZR92"/>
<evidence type="ECO:0000256" key="6">
    <source>
        <dbReference type="ARBA" id="ARBA00022833"/>
    </source>
</evidence>
<evidence type="ECO:0000313" key="16">
    <source>
        <dbReference type="Proteomes" id="UP000265000"/>
    </source>
</evidence>
<reference evidence="14" key="1">
    <citation type="submission" date="2015-01" db="EMBL/GenBank/DDBJ databases">
        <title>EvidentialGene: Evidence-directed Construction of Complete mRNA Transcriptomes without Genomes.</title>
        <authorList>
            <person name="Gilbert D.G."/>
        </authorList>
    </citation>
    <scope>NUCLEOTIDE SEQUENCE</scope>
</reference>
<evidence type="ECO:0000256" key="8">
    <source>
        <dbReference type="ARBA" id="ARBA00023125"/>
    </source>
</evidence>
<dbReference type="SUPFAM" id="SSF57667">
    <property type="entry name" value="beta-beta-alpha zinc fingers"/>
    <property type="match status" value="6"/>
</dbReference>
<evidence type="ECO:0000256" key="7">
    <source>
        <dbReference type="ARBA" id="ARBA00023015"/>
    </source>
</evidence>
<feature type="compositionally biased region" description="Basic residues" evidence="12">
    <location>
        <begin position="96"/>
        <end position="110"/>
    </location>
</feature>
<organism evidence="14">
    <name type="scientific">Fundulus heteroclitus</name>
    <name type="common">Killifish</name>
    <name type="synonym">Mummichog</name>
    <dbReference type="NCBI Taxonomy" id="8078"/>
    <lineage>
        <taxon>Eukaryota</taxon>
        <taxon>Metazoa</taxon>
        <taxon>Chordata</taxon>
        <taxon>Craniata</taxon>
        <taxon>Vertebrata</taxon>
        <taxon>Euteleostomi</taxon>
        <taxon>Actinopterygii</taxon>
        <taxon>Neopterygii</taxon>
        <taxon>Teleostei</taxon>
        <taxon>Neoteleostei</taxon>
        <taxon>Acanthomorphata</taxon>
        <taxon>Ovalentaria</taxon>
        <taxon>Atherinomorphae</taxon>
        <taxon>Cyprinodontiformes</taxon>
        <taxon>Fundulidae</taxon>
        <taxon>Fundulus</taxon>
    </lineage>
</organism>
<feature type="domain" description="C2H2-type" evidence="13">
    <location>
        <begin position="426"/>
        <end position="453"/>
    </location>
</feature>
<evidence type="ECO:0000256" key="2">
    <source>
        <dbReference type="ARBA" id="ARBA00006991"/>
    </source>
</evidence>
<dbReference type="FunFam" id="3.30.160.60:FF:001228">
    <property type="entry name" value="Zinc finger protein 236"/>
    <property type="match status" value="1"/>
</dbReference>
<dbReference type="FunFam" id="3.30.160.60:FF:000770">
    <property type="entry name" value="zinc finger protein 16"/>
    <property type="match status" value="1"/>
</dbReference>
<accession>A0A146ZR92</accession>
<dbReference type="GO" id="GO:0008270">
    <property type="term" value="F:zinc ion binding"/>
    <property type="evidence" value="ECO:0007669"/>
    <property type="project" value="UniProtKB-KW"/>
</dbReference>
<proteinExistence type="inferred from homology"/>
<feature type="domain" description="C2H2-type" evidence="13">
    <location>
        <begin position="485"/>
        <end position="512"/>
    </location>
</feature>
<dbReference type="FunFam" id="3.30.160.60:FF:000446">
    <property type="entry name" value="Zinc finger protein"/>
    <property type="match status" value="2"/>
</dbReference>
<dbReference type="InterPro" id="IPR036236">
    <property type="entry name" value="Znf_C2H2_sf"/>
</dbReference>
<dbReference type="GO" id="GO:0000978">
    <property type="term" value="F:RNA polymerase II cis-regulatory region sequence-specific DNA binding"/>
    <property type="evidence" value="ECO:0007669"/>
    <property type="project" value="TreeGrafter"/>
</dbReference>
<dbReference type="Pfam" id="PF00096">
    <property type="entry name" value="zf-C2H2"/>
    <property type="match status" value="8"/>
</dbReference>
<dbReference type="PROSITE" id="PS50157">
    <property type="entry name" value="ZINC_FINGER_C2H2_2"/>
    <property type="match status" value="11"/>
</dbReference>
<keyword evidence="7" id="KW-0805">Transcription regulation</keyword>
<feature type="compositionally biased region" description="Basic and acidic residues" evidence="12">
    <location>
        <begin position="561"/>
        <end position="577"/>
    </location>
</feature>
<evidence type="ECO:0000256" key="9">
    <source>
        <dbReference type="ARBA" id="ARBA00023163"/>
    </source>
</evidence>
<reference evidence="15" key="2">
    <citation type="submission" date="2025-05" db="UniProtKB">
        <authorList>
            <consortium name="Ensembl"/>
        </authorList>
    </citation>
    <scope>IDENTIFICATION</scope>
</reference>